<feature type="repeat" description="Pumilio" evidence="4">
    <location>
        <begin position="651"/>
        <end position="686"/>
    </location>
</feature>
<feature type="domain" description="PUM-HD" evidence="5">
    <location>
        <begin position="443"/>
        <end position="786"/>
    </location>
</feature>
<dbReference type="FunFam" id="1.25.10.10:FF:000237">
    <property type="entry name" value="Pumilio homolog 9"/>
    <property type="match status" value="1"/>
</dbReference>
<dbReference type="OrthoDB" id="668540at2759"/>
<feature type="repeat" description="Pumilio" evidence="4">
    <location>
        <begin position="542"/>
        <end position="577"/>
    </location>
</feature>
<feature type="repeat" description="Pumilio" evidence="4">
    <location>
        <begin position="467"/>
        <end position="502"/>
    </location>
</feature>
<dbReference type="Proteomes" id="UP000631114">
    <property type="component" value="Unassembled WGS sequence"/>
</dbReference>
<proteinExistence type="predicted"/>
<organism evidence="6 7">
    <name type="scientific">Coptis chinensis</name>
    <dbReference type="NCBI Taxonomy" id="261450"/>
    <lineage>
        <taxon>Eukaryota</taxon>
        <taxon>Viridiplantae</taxon>
        <taxon>Streptophyta</taxon>
        <taxon>Embryophyta</taxon>
        <taxon>Tracheophyta</taxon>
        <taxon>Spermatophyta</taxon>
        <taxon>Magnoliopsida</taxon>
        <taxon>Ranunculales</taxon>
        <taxon>Ranunculaceae</taxon>
        <taxon>Coptidoideae</taxon>
        <taxon>Coptis</taxon>
    </lineage>
</organism>
<dbReference type="GO" id="GO:0006417">
    <property type="term" value="P:regulation of translation"/>
    <property type="evidence" value="ECO:0007669"/>
    <property type="project" value="UniProtKB-KW"/>
</dbReference>
<name>A0A835IUA9_9MAGN</name>
<evidence type="ECO:0000256" key="4">
    <source>
        <dbReference type="PROSITE-ProRule" id="PRU00317"/>
    </source>
</evidence>
<dbReference type="InterPro" id="IPR033712">
    <property type="entry name" value="Pumilio_RNA-bd"/>
</dbReference>
<feature type="repeat" description="Pumilio" evidence="4">
    <location>
        <begin position="723"/>
        <end position="760"/>
    </location>
</feature>
<dbReference type="CDD" id="cd07920">
    <property type="entry name" value="Pumilio"/>
    <property type="match status" value="1"/>
</dbReference>
<dbReference type="InterPro" id="IPR016024">
    <property type="entry name" value="ARM-type_fold"/>
</dbReference>
<dbReference type="PROSITE" id="PS50303">
    <property type="entry name" value="PUM_HD"/>
    <property type="match status" value="1"/>
</dbReference>
<dbReference type="SMART" id="SM00025">
    <property type="entry name" value="Pumilio"/>
    <property type="match status" value="8"/>
</dbReference>
<dbReference type="GO" id="GO:0003729">
    <property type="term" value="F:mRNA binding"/>
    <property type="evidence" value="ECO:0007669"/>
    <property type="project" value="TreeGrafter"/>
</dbReference>
<evidence type="ECO:0000256" key="1">
    <source>
        <dbReference type="ARBA" id="ARBA00022737"/>
    </source>
</evidence>
<comment type="function">
    <text evidence="3">Sequence-specific RNA-binding protein that regulates translation and mRNA stability by binding the 3'-UTR of target mRNAs.</text>
</comment>
<reference evidence="6 7" key="1">
    <citation type="submission" date="2020-10" db="EMBL/GenBank/DDBJ databases">
        <title>The Coptis chinensis genome and diversification of protoberbering-type alkaloids.</title>
        <authorList>
            <person name="Wang B."/>
            <person name="Shu S."/>
            <person name="Song C."/>
            <person name="Liu Y."/>
        </authorList>
    </citation>
    <scope>NUCLEOTIDE SEQUENCE [LARGE SCALE GENOMIC DNA]</scope>
    <source>
        <strain evidence="6">HL-2020</strain>
        <tissue evidence="6">Leaf</tissue>
    </source>
</reference>
<dbReference type="AlphaFoldDB" id="A0A835IUA9"/>
<dbReference type="PANTHER" id="PTHR12537">
    <property type="entry name" value="RNA BINDING PROTEIN PUMILIO-RELATED"/>
    <property type="match status" value="1"/>
</dbReference>
<accession>A0A835IUA9</accession>
<comment type="caution">
    <text evidence="6">The sequence shown here is derived from an EMBL/GenBank/DDBJ whole genome shotgun (WGS) entry which is preliminary data.</text>
</comment>
<keyword evidence="7" id="KW-1185">Reference proteome</keyword>
<sequence length="786" mass="88357">MKNDKEFEMLLNEIPQTHSTSFNLHQQQQHNSYVHGHGTHGTSSNVDRSYGMYGMFDDDQFKYKPVSSPVSGFNLQSEGSTSSLLSGWFSSDEDGSQTPTMLEDIKPQTPFRNAHYDSPLGRSSVENLVNDLGRMYIKEGIEEASMNRRLGSDLYGFDRNYNGNVEKNGAFGNGVSDLRRIPLSPTSFNEDRSSALLGLQQNLQKGNFSTPGRYTPLFFGQDQYADNVNTSQKQFMDQTLSNLQLQADASLGGNYYGRGVPVPYTGSSVARPSMEETISNLRLQADAVLRGNLYDRKIPVPYNASSITRPSMSGAMLYQQQNPMYSIGQAGVSNLLSSSHMTERNVPLGMESLMQCNLPMPNGRLGATTELMPQTPTPVRGSQDFEVFDCEDSLIIQGKGLNYVIKKRRGCAKEARNEIGRTHLKQRSSELAYPICSTRTSFVNSDSGSDMMYSPLSPPLTYDSLLNVQDYIYYLAKDQQGCRLLQQKFDEGSPQDKQMIFQELIDHVVELMTNQFGNYLVQKLLEKCNAEQRMKILLMVTKTPGELVRISLNMHGTRAVQKLISTLKTQQEKLIVISALEPGFLDLIKDLNGNHVLQYCLQNLENEENKFIYKSAAKFCFEIATHRHGCCVLQRCITYATGKDREILLSKVSSNGLRLAQDAFGNYVIQFVLELKIPSANATLMSQFERNYVLLSMQKFSSNVVEKCLKVFGEDGRSVIIHEFLSSSQLEKLLQDPYANYVIQSALRITKGPLNAALVEAIRQHEEVLKTNPYCKKIFSWTCSKK</sequence>
<feature type="repeat" description="Pumilio" evidence="4">
    <location>
        <begin position="503"/>
        <end position="539"/>
    </location>
</feature>
<dbReference type="InterPro" id="IPR011989">
    <property type="entry name" value="ARM-like"/>
</dbReference>
<dbReference type="EMBL" id="JADFTS010000001">
    <property type="protein sequence ID" value="KAF9623766.1"/>
    <property type="molecule type" value="Genomic_DNA"/>
</dbReference>
<keyword evidence="1" id="KW-0677">Repeat</keyword>
<dbReference type="GO" id="GO:0005737">
    <property type="term" value="C:cytoplasm"/>
    <property type="evidence" value="ECO:0007669"/>
    <property type="project" value="TreeGrafter"/>
</dbReference>
<dbReference type="PROSITE" id="PS50302">
    <property type="entry name" value="PUM"/>
    <property type="match status" value="8"/>
</dbReference>
<feature type="repeat" description="Pumilio" evidence="4">
    <location>
        <begin position="687"/>
        <end position="722"/>
    </location>
</feature>
<evidence type="ECO:0000259" key="5">
    <source>
        <dbReference type="PROSITE" id="PS50303"/>
    </source>
</evidence>
<gene>
    <name evidence="6" type="ORF">IFM89_005273</name>
</gene>
<dbReference type="SUPFAM" id="SSF48371">
    <property type="entry name" value="ARM repeat"/>
    <property type="match status" value="1"/>
</dbReference>
<dbReference type="Gene3D" id="1.25.10.10">
    <property type="entry name" value="Leucine-rich Repeat Variant"/>
    <property type="match status" value="1"/>
</dbReference>
<evidence type="ECO:0000313" key="7">
    <source>
        <dbReference type="Proteomes" id="UP000631114"/>
    </source>
</evidence>
<dbReference type="Pfam" id="PF00806">
    <property type="entry name" value="PUF"/>
    <property type="match status" value="8"/>
</dbReference>
<dbReference type="InterPro" id="IPR001313">
    <property type="entry name" value="Pumilio_RNA-bd_rpt"/>
</dbReference>
<protein>
    <recommendedName>
        <fullName evidence="5">PUM-HD domain-containing protein</fullName>
    </recommendedName>
</protein>
<feature type="repeat" description="Pumilio" evidence="4">
    <location>
        <begin position="579"/>
        <end position="614"/>
    </location>
</feature>
<dbReference type="InterPro" id="IPR033133">
    <property type="entry name" value="PUM-HD"/>
</dbReference>
<evidence type="ECO:0000313" key="6">
    <source>
        <dbReference type="EMBL" id="KAF9623766.1"/>
    </source>
</evidence>
<feature type="repeat" description="Pumilio" evidence="4">
    <location>
        <begin position="615"/>
        <end position="650"/>
    </location>
</feature>
<evidence type="ECO:0000256" key="2">
    <source>
        <dbReference type="ARBA" id="ARBA00022845"/>
    </source>
</evidence>
<dbReference type="PANTHER" id="PTHR12537:SF13">
    <property type="entry name" value="PUMILIO HOMOLOGY DOMAIN FAMILY MEMBER 4"/>
    <property type="match status" value="1"/>
</dbReference>
<keyword evidence="2" id="KW-0810">Translation regulation</keyword>
<evidence type="ECO:0000256" key="3">
    <source>
        <dbReference type="ARBA" id="ARBA00058490"/>
    </source>
</evidence>